<accession>A0A1I4H896</accession>
<gene>
    <name evidence="3" type="ORF">SAMN04490355_100333</name>
</gene>
<dbReference type="AlphaFoldDB" id="A0A1I4H896"/>
<evidence type="ECO:0000313" key="4">
    <source>
        <dbReference type="Proteomes" id="UP000199520"/>
    </source>
</evidence>
<dbReference type="Proteomes" id="UP000199520">
    <property type="component" value="Unassembled WGS sequence"/>
</dbReference>
<dbReference type="Gene3D" id="3.40.50.720">
    <property type="entry name" value="NAD(P)-binding Rossmann-like Domain"/>
    <property type="match status" value="1"/>
</dbReference>
<proteinExistence type="inferred from homology"/>
<dbReference type="STRING" id="1123291.SAMN04490355_100333"/>
<evidence type="ECO:0000256" key="1">
    <source>
        <dbReference type="ARBA" id="ARBA00007637"/>
    </source>
</evidence>
<dbReference type="RefSeq" id="WP_090932436.1">
    <property type="nucleotide sequence ID" value="NZ_FOTS01000003.1"/>
</dbReference>
<sequence>MKVLVTGGAGFIGSHVVDKLIQEKYQVVIIDNLSTGLQENINPSATFFQLDIRSEEVLTLFMCEKFDFVIHLAAQTMVHKSLETPSYDCDINVMGTVNILEACRKTGVKRIVFSSTAAVYGNVTTLPVMETNQKAPTSFYGLSKLTCENYLSLYKEVYGLDYMILRYANVYGERQGDGGEGGVISIFTRKISQDQSVLIFGDGSQTRDFIYVGDVANANYQSLLVGSANKICNISTQIETSVNSLIDHIGMISGKMVSRNYNEKREGDIYKSSLSNAIARKDLDWQPHMTLIEGLDKTYHSLSKL</sequence>
<dbReference type="InterPro" id="IPR036291">
    <property type="entry name" value="NAD(P)-bd_dom_sf"/>
</dbReference>
<organism evidence="3 4">
    <name type="scientific">Pelosinus propionicus DSM 13327</name>
    <dbReference type="NCBI Taxonomy" id="1123291"/>
    <lineage>
        <taxon>Bacteria</taxon>
        <taxon>Bacillati</taxon>
        <taxon>Bacillota</taxon>
        <taxon>Negativicutes</taxon>
        <taxon>Selenomonadales</taxon>
        <taxon>Sporomusaceae</taxon>
        <taxon>Pelosinus</taxon>
    </lineage>
</organism>
<dbReference type="Pfam" id="PF01370">
    <property type="entry name" value="Epimerase"/>
    <property type="match status" value="1"/>
</dbReference>
<dbReference type="OrthoDB" id="9766450at2"/>
<reference evidence="4" key="1">
    <citation type="submission" date="2016-10" db="EMBL/GenBank/DDBJ databases">
        <authorList>
            <person name="Varghese N."/>
            <person name="Submissions S."/>
        </authorList>
    </citation>
    <scope>NUCLEOTIDE SEQUENCE [LARGE SCALE GENOMIC DNA]</scope>
    <source>
        <strain evidence="4">DSM 13327</strain>
    </source>
</reference>
<feature type="domain" description="NAD-dependent epimerase/dehydratase" evidence="2">
    <location>
        <begin position="3"/>
        <end position="234"/>
    </location>
</feature>
<dbReference type="PANTHER" id="PTHR43000">
    <property type="entry name" value="DTDP-D-GLUCOSE 4,6-DEHYDRATASE-RELATED"/>
    <property type="match status" value="1"/>
</dbReference>
<evidence type="ECO:0000313" key="3">
    <source>
        <dbReference type="EMBL" id="SFL38464.1"/>
    </source>
</evidence>
<dbReference type="Gene3D" id="3.90.25.10">
    <property type="entry name" value="UDP-galactose 4-epimerase, domain 1"/>
    <property type="match status" value="1"/>
</dbReference>
<keyword evidence="4" id="KW-1185">Reference proteome</keyword>
<protein>
    <submittedName>
        <fullName evidence="3">UDP-glucose 4-epimerase</fullName>
    </submittedName>
</protein>
<evidence type="ECO:0000259" key="2">
    <source>
        <dbReference type="Pfam" id="PF01370"/>
    </source>
</evidence>
<dbReference type="SUPFAM" id="SSF51735">
    <property type="entry name" value="NAD(P)-binding Rossmann-fold domains"/>
    <property type="match status" value="1"/>
</dbReference>
<dbReference type="InterPro" id="IPR001509">
    <property type="entry name" value="Epimerase_deHydtase"/>
</dbReference>
<comment type="similarity">
    <text evidence="1">Belongs to the NAD(P)-dependent epimerase/dehydratase family.</text>
</comment>
<name>A0A1I4H896_9FIRM</name>
<dbReference type="EMBL" id="FOTS01000003">
    <property type="protein sequence ID" value="SFL38464.1"/>
    <property type="molecule type" value="Genomic_DNA"/>
</dbReference>